<dbReference type="InterPro" id="IPR029033">
    <property type="entry name" value="His_PPase_superfam"/>
</dbReference>
<dbReference type="RefSeq" id="WP_348712320.1">
    <property type="nucleotide sequence ID" value="NZ_CAXIXY010000004.1"/>
</dbReference>
<dbReference type="SMART" id="SM00855">
    <property type="entry name" value="PGAM"/>
    <property type="match status" value="1"/>
</dbReference>
<dbReference type="InterPro" id="IPR013078">
    <property type="entry name" value="His_Pase_superF_clade-1"/>
</dbReference>
<dbReference type="PANTHER" id="PTHR46517">
    <property type="entry name" value="FRUCTOSE-2,6-BISPHOSPHATASE TIGAR"/>
    <property type="match status" value="1"/>
</dbReference>
<dbReference type="Proteomes" id="UP001497416">
    <property type="component" value="Unassembled WGS sequence"/>
</dbReference>
<dbReference type="Gene3D" id="3.40.50.1240">
    <property type="entry name" value="Phosphoglycerate mutase-like"/>
    <property type="match status" value="1"/>
</dbReference>
<evidence type="ECO:0000256" key="2">
    <source>
        <dbReference type="NCBIfam" id="TIGR03162"/>
    </source>
</evidence>
<dbReference type="NCBIfam" id="TIGR03162">
    <property type="entry name" value="ribazole_cobC"/>
    <property type="match status" value="1"/>
</dbReference>
<sequence>MEIVLVRHTTPDIAKGICYGQADIDVVATFEQEAESIVSKLKKYNFDSMYSSPLQRCKKLAHKIGKDINFDDRLLELNFGDWELKPWDHIPKEEINPWMEDFVYTNPKNGESYVDLHERTTSFIEEILKTSNDTVLIVTHAGVIRSLWAYFHQIPLEKSFDLKLEYGEILTINTLDLHHES</sequence>
<evidence type="ECO:0000313" key="3">
    <source>
        <dbReference type="EMBL" id="CAL2087198.1"/>
    </source>
</evidence>
<dbReference type="InterPro" id="IPR017578">
    <property type="entry name" value="Ribazole_CobC"/>
</dbReference>
<dbReference type="PANTHER" id="PTHR46517:SF1">
    <property type="entry name" value="FRUCTOSE-2,6-BISPHOSPHATASE TIGAR"/>
    <property type="match status" value="1"/>
</dbReference>
<protein>
    <recommendedName>
        <fullName evidence="2">Alpha-ribazole phosphatase</fullName>
        <ecNumber evidence="2">3.1.3.73</ecNumber>
    </recommendedName>
</protein>
<dbReference type="EMBL" id="CAXIXY010000004">
    <property type="protein sequence ID" value="CAL2087198.1"/>
    <property type="molecule type" value="Genomic_DNA"/>
</dbReference>
<keyword evidence="1 3" id="KW-0378">Hydrolase</keyword>
<reference evidence="3 4" key="1">
    <citation type="submission" date="2024-05" db="EMBL/GenBank/DDBJ databases">
        <authorList>
            <person name="Duchaud E."/>
        </authorList>
    </citation>
    <scope>NUCLEOTIDE SEQUENCE [LARGE SCALE GENOMIC DNA]</scope>
    <source>
        <strain evidence="3">Ena-SAMPLE-TAB-13-05-2024-13:56:06:370-140302</strain>
    </source>
</reference>
<dbReference type="EC" id="3.1.3.73" evidence="2"/>
<dbReference type="SUPFAM" id="SSF53254">
    <property type="entry name" value="Phosphoglycerate mutase-like"/>
    <property type="match status" value="1"/>
</dbReference>
<evidence type="ECO:0000256" key="1">
    <source>
        <dbReference type="ARBA" id="ARBA00022801"/>
    </source>
</evidence>
<accession>A0ABM9P1K8</accession>
<evidence type="ECO:0000313" key="4">
    <source>
        <dbReference type="Proteomes" id="UP001497416"/>
    </source>
</evidence>
<keyword evidence="4" id="KW-1185">Reference proteome</keyword>
<dbReference type="Pfam" id="PF00300">
    <property type="entry name" value="His_Phos_1"/>
    <property type="match status" value="1"/>
</dbReference>
<comment type="caution">
    <text evidence="3">The sequence shown here is derived from an EMBL/GenBank/DDBJ whole genome shotgun (WGS) entry which is preliminary data.</text>
</comment>
<dbReference type="CDD" id="cd07067">
    <property type="entry name" value="HP_PGM_like"/>
    <property type="match status" value="1"/>
</dbReference>
<organism evidence="3 4">
    <name type="scientific">Tenacibaculum platacis</name>
    <dbReference type="NCBI Taxonomy" id="3137852"/>
    <lineage>
        <taxon>Bacteria</taxon>
        <taxon>Pseudomonadati</taxon>
        <taxon>Bacteroidota</taxon>
        <taxon>Flavobacteriia</taxon>
        <taxon>Flavobacteriales</taxon>
        <taxon>Flavobacteriaceae</taxon>
        <taxon>Tenacibaculum</taxon>
    </lineage>
</organism>
<gene>
    <name evidence="3" type="ORF">T190607A01A_20766</name>
</gene>
<name>A0ABM9P1K8_9FLAO</name>
<dbReference type="InterPro" id="IPR051695">
    <property type="entry name" value="Phosphoglycerate_Mutase"/>
</dbReference>
<proteinExistence type="predicted"/>
<dbReference type="GO" id="GO:0043755">
    <property type="term" value="F:alpha-ribazole phosphatase activity"/>
    <property type="evidence" value="ECO:0007669"/>
    <property type="project" value="UniProtKB-EC"/>
</dbReference>